<dbReference type="GO" id="GO:0052693">
    <property type="term" value="F:epoxyqueuosine reductase activity"/>
    <property type="evidence" value="ECO:0007669"/>
    <property type="project" value="TreeGrafter"/>
</dbReference>
<dbReference type="InterPro" id="IPR004453">
    <property type="entry name" value="QueG"/>
</dbReference>
<dbReference type="PANTHER" id="PTHR30002">
    <property type="entry name" value="EPOXYQUEUOSINE REDUCTASE"/>
    <property type="match status" value="1"/>
</dbReference>
<name>A0A1W2CUG9_9FIRM</name>
<dbReference type="GO" id="GO:0051539">
    <property type="term" value="F:4 iron, 4 sulfur cluster binding"/>
    <property type="evidence" value="ECO:0007669"/>
    <property type="project" value="UniProtKB-KW"/>
</dbReference>
<keyword evidence="4" id="KW-1185">Reference proteome</keyword>
<keyword evidence="1" id="KW-0479">Metal-binding</keyword>
<evidence type="ECO:0000259" key="2">
    <source>
        <dbReference type="PROSITE" id="PS51379"/>
    </source>
</evidence>
<proteinExistence type="predicted"/>
<evidence type="ECO:0000313" key="4">
    <source>
        <dbReference type="Proteomes" id="UP000192790"/>
    </source>
</evidence>
<keyword evidence="1" id="KW-0408">Iron</keyword>
<dbReference type="OrthoDB" id="9784571at2"/>
<dbReference type="STRING" id="1122930.SAMN02745168_0233"/>
<dbReference type="GO" id="GO:0008616">
    <property type="term" value="P:tRNA queuosine(34) biosynthetic process"/>
    <property type="evidence" value="ECO:0007669"/>
    <property type="project" value="InterPro"/>
</dbReference>
<accession>A0A1W2CUG9</accession>
<dbReference type="EMBL" id="FWXW01000013">
    <property type="protein sequence ID" value="SMC88851.1"/>
    <property type="molecule type" value="Genomic_DNA"/>
</dbReference>
<dbReference type="PROSITE" id="PS51379">
    <property type="entry name" value="4FE4S_FER_2"/>
    <property type="match status" value="1"/>
</dbReference>
<protein>
    <submittedName>
        <fullName evidence="3">Epoxyqueuosine reductase</fullName>
    </submittedName>
</protein>
<dbReference type="InterPro" id="IPR017896">
    <property type="entry name" value="4Fe4S_Fe-S-bd"/>
</dbReference>
<keyword evidence="1" id="KW-0411">Iron-sulfur</keyword>
<dbReference type="SUPFAM" id="SSF54862">
    <property type="entry name" value="4Fe-4S ferredoxins"/>
    <property type="match status" value="1"/>
</dbReference>
<feature type="domain" description="4Fe-4S ferredoxin-type" evidence="2">
    <location>
        <begin position="175"/>
        <end position="205"/>
    </location>
</feature>
<dbReference type="Pfam" id="PF13484">
    <property type="entry name" value="Fer4_16"/>
    <property type="match status" value="1"/>
</dbReference>
<evidence type="ECO:0000256" key="1">
    <source>
        <dbReference type="ARBA" id="ARBA00022485"/>
    </source>
</evidence>
<dbReference type="Proteomes" id="UP000192790">
    <property type="component" value="Unassembled WGS sequence"/>
</dbReference>
<gene>
    <name evidence="3" type="ORF">SAMN02745168_0233</name>
</gene>
<organism evidence="3 4">
    <name type="scientific">Papillibacter cinnamivorans DSM 12816</name>
    <dbReference type="NCBI Taxonomy" id="1122930"/>
    <lineage>
        <taxon>Bacteria</taxon>
        <taxon>Bacillati</taxon>
        <taxon>Bacillota</taxon>
        <taxon>Clostridia</taxon>
        <taxon>Eubacteriales</taxon>
        <taxon>Oscillospiraceae</taxon>
        <taxon>Papillibacter</taxon>
    </lineage>
</organism>
<evidence type="ECO:0000313" key="3">
    <source>
        <dbReference type="EMBL" id="SMC88851.1"/>
    </source>
</evidence>
<sequence>MVSTEQRIQSKAYELGYIKCGIVSIEELEEYERRLEERMEKVPEASKKFYERQKRLTNTKIREQFPWARSAVVVAAHYGRYKIPETLKGHIAKYYLFDFRVRSEKAEYERFAEMEDFLGQLGLQTASNQKFGVFSLRWAAMKAGLGVIRNNNFFYTEHGSWVNLDGWLIDQKMELRETARLPACPPGCTRCVSACPSGSLSARLTMSPCDCISYLTTFGGRDLPKDAHRGQFGPWIYGCDACQDACPMNKGKWEEKYEYSGLKELELYLSLEEILNMDEEFYKRKIQPKFFYIGADELWKWKVNVLCYMRNNYQESYKPSIAAARESENEKVREMARLVSEELHIA</sequence>
<reference evidence="3 4" key="1">
    <citation type="submission" date="2017-04" db="EMBL/GenBank/DDBJ databases">
        <authorList>
            <person name="Afonso C.L."/>
            <person name="Miller P.J."/>
            <person name="Scott M.A."/>
            <person name="Spackman E."/>
            <person name="Goraichik I."/>
            <person name="Dimitrov K.M."/>
            <person name="Suarez D.L."/>
            <person name="Swayne D.E."/>
        </authorList>
    </citation>
    <scope>NUCLEOTIDE SEQUENCE [LARGE SCALE GENOMIC DNA]</scope>
    <source>
        <strain evidence="3 4">DSM 12816</strain>
    </source>
</reference>
<dbReference type="AlphaFoldDB" id="A0A1W2CUG9"/>
<dbReference type="PANTHER" id="PTHR30002:SF4">
    <property type="entry name" value="EPOXYQUEUOSINE REDUCTASE"/>
    <property type="match status" value="1"/>
</dbReference>
<dbReference type="RefSeq" id="WP_084235653.1">
    <property type="nucleotide sequence ID" value="NZ_FWXW01000013.1"/>
</dbReference>
<keyword evidence="1" id="KW-0004">4Fe-4S</keyword>